<dbReference type="Gene3D" id="3.40.50.2300">
    <property type="match status" value="1"/>
</dbReference>
<protein>
    <submittedName>
        <fullName evidence="4">LytR/AlgR family response regulator transcription factor</fullName>
    </submittedName>
</protein>
<dbReference type="PANTHER" id="PTHR37299">
    <property type="entry name" value="TRANSCRIPTIONAL REGULATOR-RELATED"/>
    <property type="match status" value="1"/>
</dbReference>
<dbReference type="PROSITE" id="PS50110">
    <property type="entry name" value="RESPONSE_REGULATORY"/>
    <property type="match status" value="1"/>
</dbReference>
<dbReference type="Pfam" id="PF00072">
    <property type="entry name" value="Response_reg"/>
    <property type="match status" value="1"/>
</dbReference>
<feature type="modified residue" description="4-aspartylphosphate" evidence="1">
    <location>
        <position position="54"/>
    </location>
</feature>
<dbReference type="SMART" id="SM00850">
    <property type="entry name" value="LytTR"/>
    <property type="match status" value="1"/>
</dbReference>
<dbReference type="InterPro" id="IPR007492">
    <property type="entry name" value="LytTR_DNA-bd_dom"/>
</dbReference>
<evidence type="ECO:0000313" key="4">
    <source>
        <dbReference type="EMBL" id="MFD2937386.1"/>
    </source>
</evidence>
<organism evidence="4 5">
    <name type="scientific">Spirosoma flavum</name>
    <dbReference type="NCBI Taxonomy" id="2048557"/>
    <lineage>
        <taxon>Bacteria</taxon>
        <taxon>Pseudomonadati</taxon>
        <taxon>Bacteroidota</taxon>
        <taxon>Cytophagia</taxon>
        <taxon>Cytophagales</taxon>
        <taxon>Cytophagaceae</taxon>
        <taxon>Spirosoma</taxon>
    </lineage>
</organism>
<dbReference type="PROSITE" id="PS50930">
    <property type="entry name" value="HTH_LYTTR"/>
    <property type="match status" value="1"/>
</dbReference>
<keyword evidence="1" id="KW-0597">Phosphoprotein</keyword>
<dbReference type="PANTHER" id="PTHR37299:SF1">
    <property type="entry name" value="STAGE 0 SPORULATION PROTEIN A HOMOLOG"/>
    <property type="match status" value="1"/>
</dbReference>
<dbReference type="SUPFAM" id="SSF52172">
    <property type="entry name" value="CheY-like"/>
    <property type="match status" value="1"/>
</dbReference>
<reference evidence="5" key="1">
    <citation type="journal article" date="2019" name="Int. J. Syst. Evol. Microbiol.">
        <title>The Global Catalogue of Microorganisms (GCM) 10K type strain sequencing project: providing services to taxonomists for standard genome sequencing and annotation.</title>
        <authorList>
            <consortium name="The Broad Institute Genomics Platform"/>
            <consortium name="The Broad Institute Genome Sequencing Center for Infectious Disease"/>
            <person name="Wu L."/>
            <person name="Ma J."/>
        </authorList>
    </citation>
    <scope>NUCLEOTIDE SEQUENCE [LARGE SCALE GENOMIC DNA]</scope>
    <source>
        <strain evidence="5">KCTC 52490</strain>
    </source>
</reference>
<accession>A0ABW6APH1</accession>
<proteinExistence type="predicted"/>
<dbReference type="SMART" id="SM00448">
    <property type="entry name" value="REC"/>
    <property type="match status" value="1"/>
</dbReference>
<evidence type="ECO:0000313" key="5">
    <source>
        <dbReference type="Proteomes" id="UP001597512"/>
    </source>
</evidence>
<comment type="caution">
    <text evidence="4">The sequence shown here is derived from an EMBL/GenBank/DDBJ whole genome shotgun (WGS) entry which is preliminary data.</text>
</comment>
<feature type="domain" description="Response regulatory" evidence="2">
    <location>
        <begin position="3"/>
        <end position="116"/>
    </location>
</feature>
<dbReference type="InterPro" id="IPR011006">
    <property type="entry name" value="CheY-like_superfamily"/>
</dbReference>
<dbReference type="Proteomes" id="UP001597512">
    <property type="component" value="Unassembled WGS sequence"/>
</dbReference>
<evidence type="ECO:0000259" key="3">
    <source>
        <dbReference type="PROSITE" id="PS50930"/>
    </source>
</evidence>
<name>A0ABW6APH1_9BACT</name>
<dbReference type="EMBL" id="JBHUOM010000026">
    <property type="protein sequence ID" value="MFD2937386.1"/>
    <property type="molecule type" value="Genomic_DNA"/>
</dbReference>
<dbReference type="InterPro" id="IPR046947">
    <property type="entry name" value="LytR-like"/>
</dbReference>
<sequence>MNCIVLDDEDLSIKHLVDNNIKKIPYLNLVATFTNPEEALLFLHTNPVDLIFLDIEMPNHRIDGIDFMKIMKPNQQYILTTAHPEYALESYDYHVIDYLRKPFSFERFAKAVLKAQPLIKDQIVEASAKTDESMFVKSAGKLQRLFFEQICYIEAERNYATIFRPADSFSTKTTLNKLGEELPTNQFFRVHKSYIVSLDKVEFVKKDQIGITRNQGFELVPVSSQFKKSFLQTIESRRRLNLKG</sequence>
<dbReference type="InterPro" id="IPR001789">
    <property type="entry name" value="Sig_transdc_resp-reg_receiver"/>
</dbReference>
<dbReference type="RefSeq" id="WP_381507351.1">
    <property type="nucleotide sequence ID" value="NZ_JBHUOM010000026.1"/>
</dbReference>
<keyword evidence="5" id="KW-1185">Reference proteome</keyword>
<dbReference type="Pfam" id="PF04397">
    <property type="entry name" value="LytTR"/>
    <property type="match status" value="1"/>
</dbReference>
<gene>
    <name evidence="4" type="ORF">ACFS25_26675</name>
</gene>
<evidence type="ECO:0000256" key="1">
    <source>
        <dbReference type="PROSITE-ProRule" id="PRU00169"/>
    </source>
</evidence>
<feature type="domain" description="HTH LytTR-type" evidence="3">
    <location>
        <begin position="150"/>
        <end position="207"/>
    </location>
</feature>
<evidence type="ECO:0000259" key="2">
    <source>
        <dbReference type="PROSITE" id="PS50110"/>
    </source>
</evidence>
<dbReference type="Gene3D" id="2.40.50.1020">
    <property type="entry name" value="LytTr DNA-binding domain"/>
    <property type="match status" value="1"/>
</dbReference>